<evidence type="ECO:0000256" key="1">
    <source>
        <dbReference type="SAM" id="Phobius"/>
    </source>
</evidence>
<evidence type="ECO:0000313" key="2">
    <source>
        <dbReference type="EMBL" id="SFW23050.1"/>
    </source>
</evidence>
<accession>A0AA94L1A4</accession>
<comment type="caution">
    <text evidence="2">The sequence shown here is derived from an EMBL/GenBank/DDBJ whole genome shotgun (WGS) entry which is preliminary data.</text>
</comment>
<protein>
    <submittedName>
        <fullName evidence="2">Uncharacterized protein</fullName>
    </submittedName>
</protein>
<organism evidence="2 3">
    <name type="scientific">Desulfovibrio desulfuricans</name>
    <dbReference type="NCBI Taxonomy" id="876"/>
    <lineage>
        <taxon>Bacteria</taxon>
        <taxon>Pseudomonadati</taxon>
        <taxon>Thermodesulfobacteriota</taxon>
        <taxon>Desulfovibrionia</taxon>
        <taxon>Desulfovibrionales</taxon>
        <taxon>Desulfovibrionaceae</taxon>
        <taxon>Desulfovibrio</taxon>
    </lineage>
</organism>
<dbReference type="AlphaFoldDB" id="A0AA94L1A4"/>
<feature type="transmembrane region" description="Helical" evidence="1">
    <location>
        <begin position="6"/>
        <end position="28"/>
    </location>
</feature>
<proteinExistence type="predicted"/>
<keyword evidence="1" id="KW-1133">Transmembrane helix</keyword>
<gene>
    <name evidence="2" type="ORF">SAMN02910291_00477</name>
</gene>
<dbReference type="Proteomes" id="UP000182680">
    <property type="component" value="Unassembled WGS sequence"/>
</dbReference>
<reference evidence="3" key="1">
    <citation type="submission" date="2016-11" db="EMBL/GenBank/DDBJ databases">
        <authorList>
            <person name="Jaros S."/>
            <person name="Januszkiewicz K."/>
            <person name="Wedrychowicz H."/>
        </authorList>
    </citation>
    <scope>NUCLEOTIDE SEQUENCE [LARGE SCALE GENOMIC DNA]</scope>
    <source>
        <strain evidence="3">DSM 7057</strain>
    </source>
</reference>
<sequence>MTVEIWDVLQVLTPAAVALVGWGVRLIWSEIKSQRAELREYVRQETCKAHRADLQRQIADLRKDV</sequence>
<dbReference type="EMBL" id="FPIW01000005">
    <property type="protein sequence ID" value="SFW23050.1"/>
    <property type="molecule type" value="Genomic_DNA"/>
</dbReference>
<keyword evidence="1" id="KW-0472">Membrane</keyword>
<evidence type="ECO:0000313" key="3">
    <source>
        <dbReference type="Proteomes" id="UP000182680"/>
    </source>
</evidence>
<keyword evidence="1" id="KW-0812">Transmembrane</keyword>
<name>A0AA94L1A4_DESDE</name>